<dbReference type="RefSeq" id="WP_243796779.1">
    <property type="nucleotide sequence ID" value="NZ_JALHAT010000003.1"/>
</dbReference>
<accession>A0ABT0A8P3</accession>
<keyword evidence="1" id="KW-0472">Membrane</keyword>
<feature type="transmembrane region" description="Helical" evidence="1">
    <location>
        <begin position="21"/>
        <end position="54"/>
    </location>
</feature>
<evidence type="ECO:0000256" key="1">
    <source>
        <dbReference type="SAM" id="Phobius"/>
    </source>
</evidence>
<keyword evidence="3" id="KW-1185">Reference proteome</keyword>
<dbReference type="EMBL" id="JALHAT010000003">
    <property type="protein sequence ID" value="MCJ1959557.1"/>
    <property type="molecule type" value="Genomic_DNA"/>
</dbReference>
<sequence>MSLSRKSPLGTLLQARRDRVGALFVALAIITAFLPPTAFALVAGLEALALVLALRTARALTPEERAPISILGHISAVAAGSLVCVFFISRYVHYISFQTQAIASVLLIGALAFLLLLRRPVH</sequence>
<evidence type="ECO:0000313" key="3">
    <source>
        <dbReference type="Proteomes" id="UP001162802"/>
    </source>
</evidence>
<proteinExistence type="predicted"/>
<reference evidence="2" key="1">
    <citation type="submission" date="2022-03" db="EMBL/GenBank/DDBJ databases">
        <title>Identification of a novel bacterium isolated from mangrove sediments.</title>
        <authorList>
            <person name="Pan X."/>
        </authorList>
    </citation>
    <scope>NUCLEOTIDE SEQUENCE</scope>
    <source>
        <strain evidence="2">B2637</strain>
    </source>
</reference>
<evidence type="ECO:0000313" key="2">
    <source>
        <dbReference type="EMBL" id="MCJ1959557.1"/>
    </source>
</evidence>
<keyword evidence="1" id="KW-0812">Transmembrane</keyword>
<evidence type="ECO:0008006" key="4">
    <source>
        <dbReference type="Google" id="ProtNLM"/>
    </source>
</evidence>
<name>A0ABT0A8P3_9SPHN</name>
<organism evidence="2 3">
    <name type="scientific">Novosphingobium mangrovi</name>
    <name type="common">ex Hu et al. 2023</name>
    <dbReference type="NCBI Taxonomy" id="2930094"/>
    <lineage>
        <taxon>Bacteria</taxon>
        <taxon>Pseudomonadati</taxon>
        <taxon>Pseudomonadota</taxon>
        <taxon>Alphaproteobacteria</taxon>
        <taxon>Sphingomonadales</taxon>
        <taxon>Sphingomonadaceae</taxon>
        <taxon>Novosphingobium</taxon>
    </lineage>
</organism>
<feature type="transmembrane region" description="Helical" evidence="1">
    <location>
        <begin position="100"/>
        <end position="117"/>
    </location>
</feature>
<keyword evidence="1" id="KW-1133">Transmembrane helix</keyword>
<comment type="caution">
    <text evidence="2">The sequence shown here is derived from an EMBL/GenBank/DDBJ whole genome shotgun (WGS) entry which is preliminary data.</text>
</comment>
<protein>
    <recommendedName>
        <fullName evidence="4">Major facilitator superfamily (MFS) profile domain-containing protein</fullName>
    </recommendedName>
</protein>
<gene>
    <name evidence="2" type="ORF">MTR65_02520</name>
</gene>
<feature type="transmembrane region" description="Helical" evidence="1">
    <location>
        <begin position="66"/>
        <end position="88"/>
    </location>
</feature>
<dbReference type="Proteomes" id="UP001162802">
    <property type="component" value="Unassembled WGS sequence"/>
</dbReference>